<accession>T1FTN8</accession>
<keyword evidence="4" id="KW-0966">Cell projection</keyword>
<organism evidence="6 7">
    <name type="scientific">Helobdella robusta</name>
    <name type="common">Californian leech</name>
    <dbReference type="NCBI Taxonomy" id="6412"/>
    <lineage>
        <taxon>Eukaryota</taxon>
        <taxon>Metazoa</taxon>
        <taxon>Spiralia</taxon>
        <taxon>Lophotrochozoa</taxon>
        <taxon>Annelida</taxon>
        <taxon>Clitellata</taxon>
        <taxon>Hirudinea</taxon>
        <taxon>Rhynchobdellida</taxon>
        <taxon>Glossiphoniidae</taxon>
        <taxon>Helobdella</taxon>
    </lineage>
</organism>
<evidence type="ECO:0000313" key="7">
    <source>
        <dbReference type="Proteomes" id="UP000015101"/>
    </source>
</evidence>
<evidence type="ECO:0008006" key="8">
    <source>
        <dbReference type="Google" id="ProtNLM"/>
    </source>
</evidence>
<comment type="similarity">
    <text evidence="2">Belongs to the IFT57 family.</text>
</comment>
<dbReference type="OrthoDB" id="423881at2759"/>
<dbReference type="GO" id="GO:0042073">
    <property type="term" value="P:intraciliary transport"/>
    <property type="evidence" value="ECO:0000318"/>
    <property type="project" value="GO_Central"/>
</dbReference>
<evidence type="ECO:0000256" key="4">
    <source>
        <dbReference type="ARBA" id="ARBA00023273"/>
    </source>
</evidence>
<evidence type="ECO:0000256" key="3">
    <source>
        <dbReference type="ARBA" id="ARBA00023069"/>
    </source>
</evidence>
<reference evidence="7" key="1">
    <citation type="submission" date="2012-12" db="EMBL/GenBank/DDBJ databases">
        <authorList>
            <person name="Hellsten U."/>
            <person name="Grimwood J."/>
            <person name="Chapman J.A."/>
            <person name="Shapiro H."/>
            <person name="Aerts A."/>
            <person name="Otillar R.P."/>
            <person name="Terry A.Y."/>
            <person name="Boore J.L."/>
            <person name="Simakov O."/>
            <person name="Marletaz F."/>
            <person name="Cho S.-J."/>
            <person name="Edsinger-Gonzales E."/>
            <person name="Havlak P."/>
            <person name="Kuo D.-H."/>
            <person name="Larsson T."/>
            <person name="Lv J."/>
            <person name="Arendt D."/>
            <person name="Savage R."/>
            <person name="Osoegawa K."/>
            <person name="de Jong P."/>
            <person name="Lindberg D.R."/>
            <person name="Seaver E.C."/>
            <person name="Weisblat D.A."/>
            <person name="Putnam N.H."/>
            <person name="Grigoriev I.V."/>
            <person name="Rokhsar D.S."/>
        </authorList>
    </citation>
    <scope>NUCLEOTIDE SEQUENCE</scope>
</reference>
<dbReference type="GO" id="GO:1905515">
    <property type="term" value="P:non-motile cilium assembly"/>
    <property type="evidence" value="ECO:0000318"/>
    <property type="project" value="GO_Central"/>
</dbReference>
<dbReference type="EMBL" id="KB096743">
    <property type="protein sequence ID" value="ESO01572.1"/>
    <property type="molecule type" value="Genomic_DNA"/>
</dbReference>
<name>T1FTN8_HELRO</name>
<dbReference type="KEGG" id="hro:HELRODRAFT_192188"/>
<dbReference type="GO" id="GO:0030992">
    <property type="term" value="C:intraciliary transport particle B"/>
    <property type="evidence" value="ECO:0000318"/>
    <property type="project" value="GO_Central"/>
</dbReference>
<proteinExistence type="inferred from homology"/>
<keyword evidence="3" id="KW-0969">Cilium</keyword>
<dbReference type="InterPro" id="IPR019530">
    <property type="entry name" value="Intra-flagellar_transport_57"/>
</dbReference>
<dbReference type="GeneID" id="20212185"/>
<reference evidence="6" key="3">
    <citation type="submission" date="2015-06" db="UniProtKB">
        <authorList>
            <consortium name="EnsemblMetazoa"/>
        </authorList>
    </citation>
    <scope>IDENTIFICATION</scope>
</reference>
<dbReference type="PANTHER" id="PTHR16011">
    <property type="entry name" value="IFT57/HIPPI"/>
    <property type="match status" value="1"/>
</dbReference>
<dbReference type="CTD" id="20212185"/>
<dbReference type="RefSeq" id="XP_009020226.1">
    <property type="nucleotide sequence ID" value="XM_009021978.1"/>
</dbReference>
<keyword evidence="7" id="KW-1185">Reference proteome</keyword>
<evidence type="ECO:0000313" key="6">
    <source>
        <dbReference type="EnsemblMetazoa" id="HelroP192188"/>
    </source>
</evidence>
<dbReference type="EMBL" id="AMQM01004948">
    <property type="status" value="NOT_ANNOTATED_CDS"/>
    <property type="molecule type" value="Genomic_DNA"/>
</dbReference>
<comment type="subcellular location">
    <subcellularLocation>
        <location evidence="1">Cell projection</location>
        <location evidence="1">Cilium</location>
    </subcellularLocation>
</comment>
<dbReference type="GO" id="GO:0005794">
    <property type="term" value="C:Golgi apparatus"/>
    <property type="evidence" value="ECO:0000318"/>
    <property type="project" value="GO_Central"/>
</dbReference>
<dbReference type="STRING" id="6412.T1FTN8"/>
<dbReference type="FunCoup" id="T1FTN8">
    <property type="interactions" value="108"/>
</dbReference>
<evidence type="ECO:0000256" key="1">
    <source>
        <dbReference type="ARBA" id="ARBA00004138"/>
    </source>
</evidence>
<evidence type="ECO:0000313" key="5">
    <source>
        <dbReference type="EMBL" id="ESO01572.1"/>
    </source>
</evidence>
<evidence type="ECO:0000256" key="2">
    <source>
        <dbReference type="ARBA" id="ARBA00009415"/>
    </source>
</evidence>
<dbReference type="eggNOG" id="KOG0972">
    <property type="taxonomic scope" value="Eukaryota"/>
</dbReference>
<dbReference type="InParanoid" id="T1FTN8"/>
<dbReference type="Pfam" id="PF10498">
    <property type="entry name" value="IFT57"/>
    <property type="match status" value="1"/>
</dbReference>
<dbReference type="Proteomes" id="UP000015101">
    <property type="component" value="Unassembled WGS sequence"/>
</dbReference>
<dbReference type="GO" id="GO:0005929">
    <property type="term" value="C:cilium"/>
    <property type="evidence" value="ECO:0000318"/>
    <property type="project" value="GO_Central"/>
</dbReference>
<dbReference type="AlphaFoldDB" id="T1FTN8"/>
<sequence length="438" mass="50350">MSDSENKKKSGDVIYEEGPGAAYQTFVIMEELLDKLKLLNYEDGYCKRLSNKPISRHFFALPTNPGEQFYAFSTLSAWLLKMCGKSFDQPQEHDDPNGIISNILDELRQMNHNPDFPPNRLKSGCGEQCLWVIDRLADEALKFQKFSWKRPIYPQDHLDEGKAMDDGEEEEADLNLFKADNELDLADDDDDDDEHALILDHLTDNFQAASGDSKNISQGFSGSENPQQIMESNTDVAEWKMEVERVLPQLKITIRPDNKDWRVHFEQMQTFKSGMADSLKDVQQHLGRLTHDITKSLEKISNREKYLNGQLDGRLQEYRVKQDQLSEIKEQYKLAGAGVTERSRTLAEITDDLERIKQEMEERGSSMSDGTPLVRIKQAMTQIKEECLHMDVRIGVLQHILLRAKLKERNIQNSLMLNQSSLIAVDEDDIINNEFQGY</sequence>
<dbReference type="EnsemblMetazoa" id="HelroT192188">
    <property type="protein sequence ID" value="HelroP192188"/>
    <property type="gene ID" value="HelroG192188"/>
</dbReference>
<dbReference type="PANTHER" id="PTHR16011:SF0">
    <property type="entry name" value="INTRAFLAGELLAR TRANSPORT PROTEIN 57 HOMOLOG"/>
    <property type="match status" value="1"/>
</dbReference>
<gene>
    <name evidence="6" type="primary">20212185</name>
    <name evidence="5" type="ORF">HELRODRAFT_192188</name>
</gene>
<protein>
    <recommendedName>
        <fullName evidence="8">Intraflagellar transport protein 57 homolog</fullName>
    </recommendedName>
</protein>
<dbReference type="OMA" id="VHAHDQD"/>
<dbReference type="GO" id="GO:0005815">
    <property type="term" value="C:microtubule organizing center"/>
    <property type="evidence" value="ECO:0000318"/>
    <property type="project" value="GO_Central"/>
</dbReference>
<reference evidence="5 7" key="2">
    <citation type="journal article" date="2013" name="Nature">
        <title>Insights into bilaterian evolution from three spiralian genomes.</title>
        <authorList>
            <person name="Simakov O."/>
            <person name="Marletaz F."/>
            <person name="Cho S.J."/>
            <person name="Edsinger-Gonzales E."/>
            <person name="Havlak P."/>
            <person name="Hellsten U."/>
            <person name="Kuo D.H."/>
            <person name="Larsson T."/>
            <person name="Lv J."/>
            <person name="Arendt D."/>
            <person name="Savage R."/>
            <person name="Osoegawa K."/>
            <person name="de Jong P."/>
            <person name="Grimwood J."/>
            <person name="Chapman J.A."/>
            <person name="Shapiro H."/>
            <person name="Aerts A."/>
            <person name="Otillar R.P."/>
            <person name="Terry A.Y."/>
            <person name="Boore J.L."/>
            <person name="Grigoriev I.V."/>
            <person name="Lindberg D.R."/>
            <person name="Seaver E.C."/>
            <person name="Weisblat D.A."/>
            <person name="Putnam N.H."/>
            <person name="Rokhsar D.S."/>
        </authorList>
    </citation>
    <scope>NUCLEOTIDE SEQUENCE</scope>
</reference>
<dbReference type="HOGENOM" id="CLU_039132_0_0_1"/>